<evidence type="ECO:0000259" key="11">
    <source>
        <dbReference type="Pfam" id="PF22692"/>
    </source>
</evidence>
<name>A0A0R3E7J7_9BRAD</name>
<comment type="subcellular location">
    <subcellularLocation>
        <location evidence="1 8">Bacterial flagellum basal body</location>
    </subcellularLocation>
</comment>
<protein>
    <recommendedName>
        <fullName evidence="3 7">Flagellar basal-body rod protein FlgG</fullName>
    </recommendedName>
    <alternativeName>
        <fullName evidence="6 8">Distal rod protein</fullName>
    </alternativeName>
</protein>
<evidence type="ECO:0000256" key="7">
    <source>
        <dbReference type="NCBIfam" id="TIGR02488"/>
    </source>
</evidence>
<comment type="subunit">
    <text evidence="5 8">The basal body constitutes a major portion of the flagellar organelle and consists of four rings (L,P,S, and M) mounted on a central rod. The rod consists of about 26 subunits of FlgG in the distal portion, and FlgB, FlgC and FlgF are thought to build up the proximal portion of the rod with about 6 subunits each.</text>
</comment>
<evidence type="ECO:0000313" key="13">
    <source>
        <dbReference type="Proteomes" id="UP000051936"/>
    </source>
</evidence>
<sequence length="263" mass="28052">MKSLAIAATGMNAQQTNIEVIANNIANINTTSFKRARAEFTDLFYQMDRMQGVANVNGSSPIPEGANLGLGVKSAAIRKLHIQGALTQTGNPYDLAINGRGWFQVLGPNNEVQYTRAGSFNTNATGQLVTMDGYLLDPNITVPQGTVQVTVNQTGQVFAKLDTEVNPRQIGQLNLANFANEAGLEPLGSNLYRETTASGAPVVGLPGDAGYGKINQQYLEASNVDPVKEITELISAQRAYEMNAKVIQASDDMASTVSKGLSR</sequence>
<dbReference type="InterPro" id="IPR010930">
    <property type="entry name" value="Flg_bb/hook_C_dom"/>
</dbReference>
<evidence type="ECO:0000259" key="9">
    <source>
        <dbReference type="Pfam" id="PF00460"/>
    </source>
</evidence>
<dbReference type="EMBL" id="LJYG01000026">
    <property type="protein sequence ID" value="KRQ16413.1"/>
    <property type="molecule type" value="Genomic_DNA"/>
</dbReference>
<comment type="similarity">
    <text evidence="2 8">Belongs to the flagella basal body rod proteins family.</text>
</comment>
<keyword evidence="12" id="KW-0966">Cell projection</keyword>
<dbReference type="SUPFAM" id="SSF117143">
    <property type="entry name" value="Flagellar hook protein flgE"/>
    <property type="match status" value="1"/>
</dbReference>
<dbReference type="GO" id="GO:0071978">
    <property type="term" value="P:bacterial-type flagellum-dependent swarming motility"/>
    <property type="evidence" value="ECO:0007669"/>
    <property type="project" value="TreeGrafter"/>
</dbReference>
<evidence type="ECO:0000256" key="5">
    <source>
        <dbReference type="ARBA" id="ARBA00025933"/>
    </source>
</evidence>
<dbReference type="PROSITE" id="PS00588">
    <property type="entry name" value="FLAGELLA_BB_ROD"/>
    <property type="match status" value="1"/>
</dbReference>
<evidence type="ECO:0000256" key="8">
    <source>
        <dbReference type="RuleBase" id="RU362116"/>
    </source>
</evidence>
<proteinExistence type="inferred from homology"/>
<dbReference type="Proteomes" id="UP000051936">
    <property type="component" value="Unassembled WGS sequence"/>
</dbReference>
<evidence type="ECO:0000256" key="1">
    <source>
        <dbReference type="ARBA" id="ARBA00004117"/>
    </source>
</evidence>
<organism evidence="12 13">
    <name type="scientific">Bradyrhizobium manausense</name>
    <dbReference type="NCBI Taxonomy" id="989370"/>
    <lineage>
        <taxon>Bacteria</taxon>
        <taxon>Pseudomonadati</taxon>
        <taxon>Pseudomonadota</taxon>
        <taxon>Alphaproteobacteria</taxon>
        <taxon>Hyphomicrobiales</taxon>
        <taxon>Nitrobacteraceae</taxon>
        <taxon>Bradyrhizobium</taxon>
    </lineage>
</organism>
<keyword evidence="12" id="KW-0969">Cilium</keyword>
<dbReference type="RefSeq" id="WP_057742849.1">
    <property type="nucleotide sequence ID" value="NZ_LJYG01000026.1"/>
</dbReference>
<keyword evidence="13" id="KW-1185">Reference proteome</keyword>
<dbReference type="InterPro" id="IPR053967">
    <property type="entry name" value="LlgE_F_G-like_D1"/>
</dbReference>
<reference evidence="12 13" key="1">
    <citation type="submission" date="2015-09" db="EMBL/GenBank/DDBJ databases">
        <title>Draft Genome Sequence of Bradyrhizobium manausense Strain BR 3351T, a Novel Symbiotic Nitrogen-Fixing Alphaproteobacterium Isolated from Brazilian Amazon Rain Forest.</title>
        <authorList>
            <person name="De Araujo J.L."/>
            <person name="Zilli J.E."/>
        </authorList>
    </citation>
    <scope>NUCLEOTIDE SEQUENCE [LARGE SCALE GENOMIC DNA]</scope>
    <source>
        <strain evidence="12 13">BR3351</strain>
    </source>
</reference>
<dbReference type="InterPro" id="IPR012834">
    <property type="entry name" value="FlgG_G_neg"/>
</dbReference>
<evidence type="ECO:0000259" key="10">
    <source>
        <dbReference type="Pfam" id="PF06429"/>
    </source>
</evidence>
<dbReference type="Pfam" id="PF00460">
    <property type="entry name" value="Flg_bb_rod"/>
    <property type="match status" value="1"/>
</dbReference>
<dbReference type="GO" id="GO:0009426">
    <property type="term" value="C:bacterial-type flagellum basal body, distal rod"/>
    <property type="evidence" value="ECO:0007669"/>
    <property type="project" value="UniProtKB-UniRule"/>
</dbReference>
<evidence type="ECO:0000256" key="2">
    <source>
        <dbReference type="ARBA" id="ARBA00009677"/>
    </source>
</evidence>
<evidence type="ECO:0000256" key="4">
    <source>
        <dbReference type="ARBA" id="ARBA00023143"/>
    </source>
</evidence>
<dbReference type="InterPro" id="IPR037925">
    <property type="entry name" value="FlgE/F/G-like"/>
</dbReference>
<evidence type="ECO:0000313" key="12">
    <source>
        <dbReference type="EMBL" id="KRQ16413.1"/>
    </source>
</evidence>
<dbReference type="InterPro" id="IPR019776">
    <property type="entry name" value="Flagellar_basal_body_rod_CS"/>
</dbReference>
<dbReference type="InterPro" id="IPR020013">
    <property type="entry name" value="Flagellar_FlgE/F/G"/>
</dbReference>
<dbReference type="Pfam" id="PF22692">
    <property type="entry name" value="LlgE_F_G_D1"/>
    <property type="match status" value="1"/>
</dbReference>
<dbReference type="NCBIfam" id="TIGR03506">
    <property type="entry name" value="FlgEFG_subfam"/>
    <property type="match status" value="2"/>
</dbReference>
<dbReference type="NCBIfam" id="TIGR02488">
    <property type="entry name" value="flgG_G_neg"/>
    <property type="match status" value="1"/>
</dbReference>
<feature type="domain" description="Flagellar basal body rod protein N-terminal" evidence="9">
    <location>
        <begin position="5"/>
        <end position="34"/>
    </location>
</feature>
<feature type="domain" description="Flagellar basal-body/hook protein C-terminal" evidence="10">
    <location>
        <begin position="216"/>
        <end position="258"/>
    </location>
</feature>
<dbReference type="Pfam" id="PF06429">
    <property type="entry name" value="Flg_bbr_C"/>
    <property type="match status" value="1"/>
</dbReference>
<keyword evidence="12" id="KW-0282">Flagellum</keyword>
<evidence type="ECO:0000256" key="6">
    <source>
        <dbReference type="ARBA" id="ARBA00032912"/>
    </source>
</evidence>
<dbReference type="OrthoDB" id="9804559at2"/>
<feature type="domain" description="Flagellar hook protein FlgE/F/G-like D1" evidence="11">
    <location>
        <begin position="96"/>
        <end position="159"/>
    </location>
</feature>
<keyword evidence="4 8" id="KW-0975">Bacterial flagellum</keyword>
<dbReference type="AlphaFoldDB" id="A0A0R3E7J7"/>
<dbReference type="InterPro" id="IPR001444">
    <property type="entry name" value="Flag_bb_rod_N"/>
</dbReference>
<comment type="caution">
    <text evidence="12">The sequence shown here is derived from an EMBL/GenBank/DDBJ whole genome shotgun (WGS) entry which is preliminary data.</text>
</comment>
<dbReference type="STRING" id="989370.AOQ71_05520"/>
<accession>A0A0R3E7J7</accession>
<gene>
    <name evidence="12" type="ORF">AOQ71_05520</name>
</gene>
<dbReference type="PANTHER" id="PTHR30435">
    <property type="entry name" value="FLAGELLAR PROTEIN"/>
    <property type="match status" value="1"/>
</dbReference>
<evidence type="ECO:0000256" key="3">
    <source>
        <dbReference type="ARBA" id="ARBA00017948"/>
    </source>
</evidence>
<dbReference type="PANTHER" id="PTHR30435:SF19">
    <property type="entry name" value="FLAGELLAR BASAL-BODY ROD PROTEIN FLGG"/>
    <property type="match status" value="1"/>
</dbReference>